<evidence type="ECO:0000256" key="1">
    <source>
        <dbReference type="SAM" id="SignalP"/>
    </source>
</evidence>
<organism evidence="2">
    <name type="scientific">Plethodon shermani</name>
    <name type="common">red-legged salamander</name>
    <dbReference type="NCBI Taxonomy" id="263671"/>
    <lineage>
        <taxon>Eukaryota</taxon>
        <taxon>Metazoa</taxon>
        <taxon>Chordata</taxon>
        <taxon>Craniata</taxon>
        <taxon>Vertebrata</taxon>
        <taxon>Euteleostomi</taxon>
        <taxon>Amphibia</taxon>
        <taxon>Batrachia</taxon>
        <taxon>Caudata</taxon>
        <taxon>Salamandroidea</taxon>
        <taxon>Plethodontidae</taxon>
        <taxon>Plethodontinae</taxon>
        <taxon>Plethodon</taxon>
    </lineage>
</organism>
<accession>G3EPW5</accession>
<protein>
    <submittedName>
        <fullName evidence="2">Plethodontid modulating factor</fullName>
    </submittedName>
</protein>
<evidence type="ECO:0000313" key="2">
    <source>
        <dbReference type="EMBL" id="AEO22567.1"/>
    </source>
</evidence>
<feature type="signal peptide" evidence="1">
    <location>
        <begin position="1"/>
        <end position="19"/>
    </location>
</feature>
<keyword evidence="1" id="KW-0732">Signal</keyword>
<sequence>MRTTALLILLVVLASTGEALQCNIMDGGTEACPPGEEVACMYLKYEEEEFKACGPQELCAEMEDSFTPAESEHATFICCTKNLCN</sequence>
<name>G3EPW5_9SALA</name>
<reference evidence="2" key="1">
    <citation type="journal article" date="2012" name="Evolution">
        <title>Proteomic and utr analyses of a rapidly evolving hypervariable family of vertebrate pheromones.</title>
        <authorList>
            <person name="Wilburn D.B."/>
            <person name="Bowen K.E."/>
            <person name="Gregg R.G."/>
            <person name="Cai J."/>
            <person name="Feldhoff P.W."/>
            <person name="Houck L.D."/>
            <person name="Feldhoff R.C."/>
        </authorList>
    </citation>
    <scope>NUCLEOTIDE SEQUENCE</scope>
    <source>
        <strain evidence="2">Ia01</strain>
        <tissue evidence="2">Mental gland</tissue>
    </source>
</reference>
<dbReference type="EMBL" id="JF274283">
    <property type="protein sequence ID" value="AEO22567.1"/>
    <property type="molecule type" value="mRNA"/>
</dbReference>
<proteinExistence type="evidence at transcript level"/>
<dbReference type="SUPFAM" id="SSF57302">
    <property type="entry name" value="Snake toxin-like"/>
    <property type="match status" value="1"/>
</dbReference>
<dbReference type="Gene3D" id="2.10.60.10">
    <property type="entry name" value="CD59"/>
    <property type="match status" value="1"/>
</dbReference>
<dbReference type="AlphaFoldDB" id="G3EPW5"/>
<dbReference type="InterPro" id="IPR045860">
    <property type="entry name" value="Snake_toxin-like_sf"/>
</dbReference>
<feature type="chain" id="PRO_5003443266" evidence="1">
    <location>
        <begin position="20"/>
        <end position="85"/>
    </location>
</feature>